<dbReference type="KEGG" id="pda:103716931"/>
<keyword evidence="6" id="KW-0472">Membrane</keyword>
<keyword evidence="3" id="KW-0328">Glycosyltransferase</keyword>
<evidence type="ECO:0000256" key="4">
    <source>
        <dbReference type="ARBA" id="ARBA00022679"/>
    </source>
</evidence>
<feature type="domain" description="Glycosyltransferase 61 catalytic" evidence="7">
    <location>
        <begin position="327"/>
        <end position="416"/>
    </location>
</feature>
<dbReference type="OrthoDB" id="529273at2759"/>
<dbReference type="Pfam" id="PF04577">
    <property type="entry name" value="Glyco_transf_61"/>
    <property type="match status" value="1"/>
</dbReference>
<dbReference type="InterPro" id="IPR049625">
    <property type="entry name" value="Glyco_transf_61_cat"/>
</dbReference>
<keyword evidence="4" id="KW-0808">Transferase</keyword>
<organism evidence="8 9">
    <name type="scientific">Phoenix dactylifera</name>
    <name type="common">Date palm</name>
    <dbReference type="NCBI Taxonomy" id="42345"/>
    <lineage>
        <taxon>Eukaryota</taxon>
        <taxon>Viridiplantae</taxon>
        <taxon>Streptophyta</taxon>
        <taxon>Embryophyta</taxon>
        <taxon>Tracheophyta</taxon>
        <taxon>Spermatophyta</taxon>
        <taxon>Magnoliopsida</taxon>
        <taxon>Liliopsida</taxon>
        <taxon>Arecaceae</taxon>
        <taxon>Coryphoideae</taxon>
        <taxon>Phoeniceae</taxon>
        <taxon>Phoenix</taxon>
    </lineage>
</organism>
<evidence type="ECO:0000256" key="3">
    <source>
        <dbReference type="ARBA" id="ARBA00022676"/>
    </source>
</evidence>
<comment type="pathway">
    <text evidence="2">Glycan metabolism.</text>
</comment>
<dbReference type="InterPro" id="IPR007657">
    <property type="entry name" value="Glycosyltransferase_61"/>
</dbReference>
<dbReference type="GO" id="GO:0000139">
    <property type="term" value="C:Golgi membrane"/>
    <property type="evidence" value="ECO:0007669"/>
    <property type="project" value="UniProtKB-SubCell"/>
</dbReference>
<sequence>MGQQHHRVYYFLQLRRGEGESQLKESCKLPSQMYFSDSPPKKPKRFLLRLIFLFILASCSLFFFPRLLFCSSSSSTSPLCPLFYSFGAEEKKLQVLQVGTRVPCSSPIPNNTVCCDRTAFRTDVCFMRGDVRTQSYSKTILLYPGNNASIPAPATEERIRPYTRKWETSVMATIDELRLTTGGARGGGCDVRHAVPAVVFSAGGYTGNVYHEFNDGIVPLFITSQKFNKRVVFVVLDYRNWWFTKYREVLSRLSDYPPLDFSGDSRTHCFPETIVGLRIHDELTVDAARMENNKTIFDFRRLLDDAYRPRIQSLEHDEQQASPQSSMVIARRHNSLSTCKPKLVIVSRTGSRAIENELELVKLGQEIGFIVKVLRPDRTTELAKIYRALNSSDAMIGVHGAAMTHLLFMRPGSVFIQIVPLGTDWAAKTYYGEPAVRMGLWYVGYKILQRESSLFREYDKTDPVLKDPRSVAKKGWQVTKRVYLDRQNVNLDLDRFRKHLIRAHKYLVSKKRINHDKEKVA</sequence>
<name>A0A8B7CP80_PHODC</name>
<dbReference type="Proteomes" id="UP000228380">
    <property type="component" value="Unplaced"/>
</dbReference>
<proteinExistence type="predicted"/>
<evidence type="ECO:0000259" key="7">
    <source>
        <dbReference type="Pfam" id="PF04577"/>
    </source>
</evidence>
<gene>
    <name evidence="9" type="primary">LOC103716931</name>
</gene>
<dbReference type="GeneID" id="103716931"/>
<keyword evidence="6" id="KW-1133">Transmembrane helix</keyword>
<evidence type="ECO:0000256" key="6">
    <source>
        <dbReference type="SAM" id="Phobius"/>
    </source>
</evidence>
<dbReference type="RefSeq" id="XP_008803358.2">
    <property type="nucleotide sequence ID" value="XM_008805136.4"/>
</dbReference>
<dbReference type="GO" id="GO:0016763">
    <property type="term" value="F:pentosyltransferase activity"/>
    <property type="evidence" value="ECO:0007669"/>
    <property type="project" value="UniProtKB-ARBA"/>
</dbReference>
<evidence type="ECO:0000256" key="2">
    <source>
        <dbReference type="ARBA" id="ARBA00004881"/>
    </source>
</evidence>
<accession>A0A8B7CP80</accession>
<keyword evidence="6" id="KW-0812">Transmembrane</keyword>
<dbReference type="PANTHER" id="PTHR20961:SF124">
    <property type="entry name" value="GLYCOSYLTRANSFERASE"/>
    <property type="match status" value="1"/>
</dbReference>
<protein>
    <submittedName>
        <fullName evidence="9">Beta-1,2-xylosyltransferase XYXT1-like isoform X1</fullName>
    </submittedName>
</protein>
<evidence type="ECO:0000256" key="1">
    <source>
        <dbReference type="ARBA" id="ARBA00004323"/>
    </source>
</evidence>
<keyword evidence="5" id="KW-0325">Glycoprotein</keyword>
<keyword evidence="8" id="KW-1185">Reference proteome</keyword>
<dbReference type="AlphaFoldDB" id="A0A8B7CP80"/>
<evidence type="ECO:0000256" key="5">
    <source>
        <dbReference type="ARBA" id="ARBA00023180"/>
    </source>
</evidence>
<reference evidence="9" key="1">
    <citation type="submission" date="2025-08" db="UniProtKB">
        <authorList>
            <consortium name="RefSeq"/>
        </authorList>
    </citation>
    <scope>IDENTIFICATION</scope>
    <source>
        <tissue evidence="9">Young leaves</tissue>
    </source>
</reference>
<evidence type="ECO:0000313" key="9">
    <source>
        <dbReference type="RefSeq" id="XP_008803358.2"/>
    </source>
</evidence>
<feature type="transmembrane region" description="Helical" evidence="6">
    <location>
        <begin position="46"/>
        <end position="69"/>
    </location>
</feature>
<evidence type="ECO:0000313" key="8">
    <source>
        <dbReference type="Proteomes" id="UP000228380"/>
    </source>
</evidence>
<dbReference type="PANTHER" id="PTHR20961">
    <property type="entry name" value="GLYCOSYLTRANSFERASE"/>
    <property type="match status" value="1"/>
</dbReference>
<comment type="subcellular location">
    <subcellularLocation>
        <location evidence="1">Golgi apparatus membrane</location>
        <topology evidence="1">Single-pass type II membrane protein</topology>
    </subcellularLocation>
</comment>